<dbReference type="InterPro" id="IPR011519">
    <property type="entry name" value="UnbV_ASPIC"/>
</dbReference>
<dbReference type="EMBL" id="CP036261">
    <property type="protein sequence ID" value="QDS87289.1"/>
    <property type="molecule type" value="Genomic_DNA"/>
</dbReference>
<evidence type="ECO:0000256" key="3">
    <source>
        <dbReference type="SAM" id="MobiDB-lite"/>
    </source>
</evidence>
<dbReference type="InterPro" id="IPR027039">
    <property type="entry name" value="Crtac1"/>
</dbReference>
<dbReference type="OrthoDB" id="5287961at2"/>
<dbReference type="SUPFAM" id="SSF69318">
    <property type="entry name" value="Integrin alpha N-terminal domain"/>
    <property type="match status" value="1"/>
</dbReference>
<dbReference type="Proteomes" id="UP000319557">
    <property type="component" value="Chromosome"/>
</dbReference>
<keyword evidence="4" id="KW-1133">Transmembrane helix</keyword>
<dbReference type="KEGG" id="ruv:EC9_14670"/>
<feature type="domain" description="ASPIC/UnbV" evidence="5">
    <location>
        <begin position="868"/>
        <end position="934"/>
    </location>
</feature>
<dbReference type="RefSeq" id="WP_145343562.1">
    <property type="nucleotide sequence ID" value="NZ_CP036261.1"/>
</dbReference>
<evidence type="ECO:0000256" key="2">
    <source>
        <dbReference type="PROSITE-ProRule" id="PRU00339"/>
    </source>
</evidence>
<keyword evidence="4" id="KW-0472">Membrane</keyword>
<dbReference type="Pfam" id="PF13517">
    <property type="entry name" value="FG-GAP_3"/>
    <property type="match status" value="1"/>
</dbReference>
<protein>
    <submittedName>
        <fullName evidence="6">ASPIC and UnbV</fullName>
    </submittedName>
</protein>
<dbReference type="InterPro" id="IPR019734">
    <property type="entry name" value="TPR_rpt"/>
</dbReference>
<feature type="transmembrane region" description="Helical" evidence="4">
    <location>
        <begin position="29"/>
        <end position="51"/>
    </location>
</feature>
<dbReference type="InterPro" id="IPR028994">
    <property type="entry name" value="Integrin_alpha_N"/>
</dbReference>
<name>A0A517LXF0_9BACT</name>
<dbReference type="Gene3D" id="2.130.10.130">
    <property type="entry name" value="Integrin alpha, N-terminal"/>
    <property type="match status" value="1"/>
</dbReference>
<sequence>MKKRSAKSRRAIDPPPKPTQQANAQLPRWLTAIVAFVAVALLIYCVAVLALTPSHDASDHTLATEQQQNPKLDVAQTLFQAEQALREGHVSAAEEHISQILESDPANLAAINRLAYILGVEGRCWEANRYLFEAVRRGQFTLHHLVLLGALEPVIDDAGLVQRCRTGDPDDLVVLVGAARTAMKKNQMSSADSMLQEAVAANPSSLEGQAWLGRRSLAATDPPVDFATWQEKLPANADSHPEIWITRGQWARENAQPQAAIRCFLEAARLDPNHRIAHLEAGQLFGQLNKPEQATAFLDRAEQLRELGFLVDEIFKQPENQQRMLKAADLTEALGRPWEAWAWCELVRAREPNYPGVAQSCARLRSVLTADSPQTLAGSSPVADLAIAEYPLPNYQTAPVLATSAGGPMAETRFAEMAQALGIDFTYKRDADPETGEMRMLETTGGGVAIVDYDADGWPDVYFTQSAVWPSEPGATQPIDRLFRNLGGKRFVEVAVAAGVGDDRYSQGVTAGDYNNDGFADLYVANFGRNRLYRNNGDGTFTDVSDETGIGGEHWTTSCLLADVNGDGFPDLYDVNYLSGDDAARSICRQGDELRWCSPSGFAGDQDQLFLNDGKGRFENVTSQVGIELPEGKGLGIVAADFDDSGRLSLFVANDAVANFFFVNAAETPGVPPQFLERAILHGLAFDGDGLPQACMGVAIDDANNDGRLDLFVTNFHEQANTLYRQQAGAQFVDATRRAGLFDASYQLLGFGTQFLDGDLDGSADLVVANGHVLDLSAQGIPFAMRPQYFQNDGTGRFRELKSKSLGDYFAQNHLGRGLALLDWNRDGKEDFVVSNIGSVASFNANTTTNTGHYISVNLHGVNCSRDAIGAKVTLQYAGITKTRQLTAGSGYQASNQRQLIFGIGDHPSIETLTVRWPSGNEQVFHSVRTDSEVNIVESSDSLFVTRPD</sequence>
<dbReference type="Pfam" id="PF07593">
    <property type="entry name" value="UnbV_ASPIC"/>
    <property type="match status" value="1"/>
</dbReference>
<dbReference type="SUPFAM" id="SSF48452">
    <property type="entry name" value="TPR-like"/>
    <property type="match status" value="1"/>
</dbReference>
<evidence type="ECO:0000313" key="6">
    <source>
        <dbReference type="EMBL" id="QDS87289.1"/>
    </source>
</evidence>
<evidence type="ECO:0000313" key="7">
    <source>
        <dbReference type="Proteomes" id="UP000319557"/>
    </source>
</evidence>
<evidence type="ECO:0000256" key="4">
    <source>
        <dbReference type="SAM" id="Phobius"/>
    </source>
</evidence>
<dbReference type="PANTHER" id="PTHR16026:SF0">
    <property type="entry name" value="CARTILAGE ACIDIC PROTEIN 1"/>
    <property type="match status" value="1"/>
</dbReference>
<dbReference type="AlphaFoldDB" id="A0A517LXF0"/>
<dbReference type="PANTHER" id="PTHR16026">
    <property type="entry name" value="CARTILAGE ACIDIC PROTEIN 1"/>
    <property type="match status" value="1"/>
</dbReference>
<feature type="repeat" description="TPR" evidence="2">
    <location>
        <begin position="241"/>
        <end position="274"/>
    </location>
</feature>
<accession>A0A517LXF0</accession>
<proteinExistence type="predicted"/>
<evidence type="ECO:0000256" key="1">
    <source>
        <dbReference type="ARBA" id="ARBA00022729"/>
    </source>
</evidence>
<keyword evidence="1" id="KW-0732">Signal</keyword>
<keyword evidence="7" id="KW-1185">Reference proteome</keyword>
<organism evidence="6 7">
    <name type="scientific">Rosistilla ulvae</name>
    <dbReference type="NCBI Taxonomy" id="1930277"/>
    <lineage>
        <taxon>Bacteria</taxon>
        <taxon>Pseudomonadati</taxon>
        <taxon>Planctomycetota</taxon>
        <taxon>Planctomycetia</taxon>
        <taxon>Pirellulales</taxon>
        <taxon>Pirellulaceae</taxon>
        <taxon>Rosistilla</taxon>
    </lineage>
</organism>
<gene>
    <name evidence="6" type="ORF">EC9_14670</name>
</gene>
<dbReference type="PROSITE" id="PS50005">
    <property type="entry name" value="TPR"/>
    <property type="match status" value="1"/>
</dbReference>
<dbReference type="InterPro" id="IPR011990">
    <property type="entry name" value="TPR-like_helical_dom_sf"/>
</dbReference>
<reference evidence="6 7" key="1">
    <citation type="submission" date="2019-02" db="EMBL/GenBank/DDBJ databases">
        <title>Deep-cultivation of Planctomycetes and their phenomic and genomic characterization uncovers novel biology.</title>
        <authorList>
            <person name="Wiegand S."/>
            <person name="Jogler M."/>
            <person name="Boedeker C."/>
            <person name="Pinto D."/>
            <person name="Vollmers J."/>
            <person name="Rivas-Marin E."/>
            <person name="Kohn T."/>
            <person name="Peeters S.H."/>
            <person name="Heuer A."/>
            <person name="Rast P."/>
            <person name="Oberbeckmann S."/>
            <person name="Bunk B."/>
            <person name="Jeske O."/>
            <person name="Meyerdierks A."/>
            <person name="Storesund J.E."/>
            <person name="Kallscheuer N."/>
            <person name="Luecker S."/>
            <person name="Lage O.M."/>
            <person name="Pohl T."/>
            <person name="Merkel B.J."/>
            <person name="Hornburger P."/>
            <person name="Mueller R.-W."/>
            <person name="Bruemmer F."/>
            <person name="Labrenz M."/>
            <person name="Spormann A.M."/>
            <person name="Op den Camp H."/>
            <person name="Overmann J."/>
            <person name="Amann R."/>
            <person name="Jetten M.S.M."/>
            <person name="Mascher T."/>
            <person name="Medema M.H."/>
            <person name="Devos D.P."/>
            <person name="Kaster A.-K."/>
            <person name="Ovreas L."/>
            <person name="Rohde M."/>
            <person name="Galperin M.Y."/>
            <person name="Jogler C."/>
        </authorList>
    </citation>
    <scope>NUCLEOTIDE SEQUENCE [LARGE SCALE GENOMIC DNA]</scope>
    <source>
        <strain evidence="6 7">EC9</strain>
    </source>
</reference>
<feature type="region of interest" description="Disordered" evidence="3">
    <location>
        <begin position="1"/>
        <end position="23"/>
    </location>
</feature>
<keyword evidence="4" id="KW-0812">Transmembrane</keyword>
<dbReference type="InterPro" id="IPR013517">
    <property type="entry name" value="FG-GAP"/>
</dbReference>
<evidence type="ECO:0000259" key="5">
    <source>
        <dbReference type="Pfam" id="PF07593"/>
    </source>
</evidence>
<dbReference type="Gene3D" id="1.25.40.10">
    <property type="entry name" value="Tetratricopeptide repeat domain"/>
    <property type="match status" value="1"/>
</dbReference>
<keyword evidence="2" id="KW-0802">TPR repeat</keyword>